<gene>
    <name evidence="2" type="ORF">F8566_48830</name>
</gene>
<dbReference type="RefSeq" id="WP_151571211.1">
    <property type="nucleotide sequence ID" value="NZ_WBMT01000037.1"/>
</dbReference>
<dbReference type="EMBL" id="WBMT01000037">
    <property type="protein sequence ID" value="KAB2339201.1"/>
    <property type="molecule type" value="Genomic_DNA"/>
</dbReference>
<evidence type="ECO:0000313" key="3">
    <source>
        <dbReference type="Proteomes" id="UP000468735"/>
    </source>
</evidence>
<name>A0A6H9Y987_9ACTN</name>
<proteinExistence type="predicted"/>
<reference evidence="2 3" key="1">
    <citation type="submission" date="2019-09" db="EMBL/GenBank/DDBJ databases">
        <title>Actinomadura physcomitrii sp. nov., a novel actinomycete isolated from moss [Physcomitrium sphaericum (Ludw) Fuernr].</title>
        <authorList>
            <person name="Zhuang X."/>
            <person name="Liu C."/>
        </authorList>
    </citation>
    <scope>NUCLEOTIDE SEQUENCE [LARGE SCALE GENOMIC DNA]</scope>
    <source>
        <strain evidence="2 3">HMC1</strain>
    </source>
</reference>
<feature type="region of interest" description="Disordered" evidence="1">
    <location>
        <begin position="1"/>
        <end position="62"/>
    </location>
</feature>
<organism evidence="2 3">
    <name type="scientific">Actinomadura rudentiformis</name>
    <dbReference type="NCBI Taxonomy" id="359158"/>
    <lineage>
        <taxon>Bacteria</taxon>
        <taxon>Bacillati</taxon>
        <taxon>Actinomycetota</taxon>
        <taxon>Actinomycetes</taxon>
        <taxon>Streptosporangiales</taxon>
        <taxon>Thermomonosporaceae</taxon>
        <taxon>Actinomadura</taxon>
    </lineage>
</organism>
<dbReference type="Proteomes" id="UP000468735">
    <property type="component" value="Unassembled WGS sequence"/>
</dbReference>
<evidence type="ECO:0000313" key="2">
    <source>
        <dbReference type="EMBL" id="KAB2339201.1"/>
    </source>
</evidence>
<feature type="region of interest" description="Disordered" evidence="1">
    <location>
        <begin position="101"/>
        <end position="159"/>
    </location>
</feature>
<keyword evidence="3" id="KW-1185">Reference proteome</keyword>
<evidence type="ECO:0000256" key="1">
    <source>
        <dbReference type="SAM" id="MobiDB-lite"/>
    </source>
</evidence>
<protein>
    <submittedName>
        <fullName evidence="2">Uncharacterized protein</fullName>
    </submittedName>
</protein>
<dbReference type="AlphaFoldDB" id="A0A6H9Y987"/>
<feature type="compositionally biased region" description="Gly residues" evidence="1">
    <location>
        <begin position="126"/>
        <end position="139"/>
    </location>
</feature>
<comment type="caution">
    <text evidence="2">The sequence shown here is derived from an EMBL/GenBank/DDBJ whole genome shotgun (WGS) entry which is preliminary data.</text>
</comment>
<accession>A0A6H9Y987</accession>
<sequence length="159" mass="16365">MSEEKKVAPEPAEPQQQPQAQERAQQQPQVQEQSQGQPAQTPQGDAHQQPAYVAAAPGTGTVRKDGRFAKFVQNRAVQLAGAGLIGVFIGGGAVATGVAVANEGDDGPDRSGFSRQWQVPDRQQGGFRGGPQRGFGDGDGAPVFPGSPNGSRGGSGSAY</sequence>
<feature type="compositionally biased region" description="Low complexity" evidence="1">
    <location>
        <begin position="9"/>
        <end position="40"/>
    </location>
</feature>